<accession>A0A3A8GAY3</accession>
<dbReference type="SUPFAM" id="SSF46458">
    <property type="entry name" value="Globin-like"/>
    <property type="match status" value="1"/>
</dbReference>
<evidence type="ECO:0000256" key="3">
    <source>
        <dbReference type="ARBA" id="ARBA00012528"/>
    </source>
</evidence>
<evidence type="ECO:0000259" key="13">
    <source>
        <dbReference type="PROSITE" id="PS50887"/>
    </source>
</evidence>
<dbReference type="EMBL" id="RAXZ01000001">
    <property type="protein sequence ID" value="RKG55698.1"/>
    <property type="molecule type" value="Genomic_DNA"/>
</dbReference>
<dbReference type="GO" id="GO:0020037">
    <property type="term" value="F:heme binding"/>
    <property type="evidence" value="ECO:0007669"/>
    <property type="project" value="InterPro"/>
</dbReference>
<keyword evidence="8" id="KW-0547">Nucleotide-binding</keyword>
<dbReference type="Pfam" id="PF00990">
    <property type="entry name" value="GGDEF"/>
    <property type="match status" value="1"/>
</dbReference>
<dbReference type="RefSeq" id="WP_120366540.1">
    <property type="nucleotide sequence ID" value="NZ_RAXZ01000001.1"/>
</dbReference>
<dbReference type="InterPro" id="IPR050469">
    <property type="entry name" value="Diguanylate_Cyclase"/>
</dbReference>
<evidence type="ECO:0000256" key="10">
    <source>
        <dbReference type="ARBA" id="ARBA00023004"/>
    </source>
</evidence>
<dbReference type="Pfam" id="PF11563">
    <property type="entry name" value="Protoglobin"/>
    <property type="match status" value="1"/>
</dbReference>
<dbReference type="Gene3D" id="3.30.70.270">
    <property type="match status" value="1"/>
</dbReference>
<dbReference type="GO" id="GO:0005886">
    <property type="term" value="C:plasma membrane"/>
    <property type="evidence" value="ECO:0007669"/>
    <property type="project" value="TreeGrafter"/>
</dbReference>
<dbReference type="InterPro" id="IPR044398">
    <property type="entry name" value="Globin-sensor_dom"/>
</dbReference>
<evidence type="ECO:0000313" key="14">
    <source>
        <dbReference type="EMBL" id="RKG55698.1"/>
    </source>
</evidence>
<feature type="domain" description="GGDEF" evidence="13">
    <location>
        <begin position="321"/>
        <end position="454"/>
    </location>
</feature>
<dbReference type="InterPro" id="IPR043128">
    <property type="entry name" value="Rev_trsase/Diguanyl_cyclase"/>
</dbReference>
<dbReference type="UniPathway" id="UPA00599"/>
<dbReference type="InterPro" id="IPR048442">
    <property type="entry name" value="DosC_2nd"/>
</dbReference>
<dbReference type="EC" id="2.7.7.65" evidence="3"/>
<dbReference type="InterPro" id="IPR012292">
    <property type="entry name" value="Globin/Proto"/>
</dbReference>
<dbReference type="InterPro" id="IPR000160">
    <property type="entry name" value="GGDEF_dom"/>
</dbReference>
<dbReference type="NCBIfam" id="TIGR00254">
    <property type="entry name" value="GGDEF"/>
    <property type="match status" value="1"/>
</dbReference>
<comment type="cofactor">
    <cofactor evidence="1">
        <name>Mg(2+)</name>
        <dbReference type="ChEBI" id="CHEBI:18420"/>
    </cofactor>
</comment>
<keyword evidence="6" id="KW-0808">Transferase</keyword>
<evidence type="ECO:0000256" key="1">
    <source>
        <dbReference type="ARBA" id="ARBA00001946"/>
    </source>
</evidence>
<comment type="catalytic activity">
    <reaction evidence="12">
        <text>2 GTP = 3',3'-c-di-GMP + 2 diphosphate</text>
        <dbReference type="Rhea" id="RHEA:24898"/>
        <dbReference type="ChEBI" id="CHEBI:33019"/>
        <dbReference type="ChEBI" id="CHEBI:37565"/>
        <dbReference type="ChEBI" id="CHEBI:58805"/>
        <dbReference type="EC" id="2.7.7.65"/>
    </reaction>
</comment>
<dbReference type="GO" id="GO:0043709">
    <property type="term" value="P:cell adhesion involved in single-species biofilm formation"/>
    <property type="evidence" value="ECO:0007669"/>
    <property type="project" value="TreeGrafter"/>
</dbReference>
<protein>
    <recommendedName>
        <fullName evidence="4">Diguanylate cyclase DosC</fullName>
        <ecNumber evidence="3">2.7.7.65</ecNumber>
    </recommendedName>
    <alternativeName>
        <fullName evidence="11">Direct oxygen-sensing cyclase</fullName>
    </alternativeName>
</protein>
<dbReference type="CDD" id="cd14757">
    <property type="entry name" value="GS_EcDosC-like_GGDEF"/>
    <property type="match status" value="1"/>
</dbReference>
<evidence type="ECO:0000256" key="12">
    <source>
        <dbReference type="ARBA" id="ARBA00034247"/>
    </source>
</evidence>
<dbReference type="GO" id="GO:0052621">
    <property type="term" value="F:diguanylate cyclase activity"/>
    <property type="evidence" value="ECO:0007669"/>
    <property type="project" value="UniProtKB-EC"/>
</dbReference>
<dbReference type="Proteomes" id="UP000281084">
    <property type="component" value="Unassembled WGS sequence"/>
</dbReference>
<dbReference type="Pfam" id="PF21118">
    <property type="entry name" value="DosC_2nd"/>
    <property type="match status" value="1"/>
</dbReference>
<reference evidence="14 15" key="1">
    <citation type="submission" date="2018-09" db="EMBL/GenBank/DDBJ databases">
        <title>The draft genome of Acinetobacter spp. strains.</title>
        <authorList>
            <person name="Qin J."/>
            <person name="Feng Y."/>
            <person name="Zong Z."/>
        </authorList>
    </citation>
    <scope>NUCLEOTIDE SEQUENCE [LARGE SCALE GENOMIC DNA]</scope>
    <source>
        <strain evidence="14 15">WCHAc060002</strain>
    </source>
</reference>
<evidence type="ECO:0000256" key="6">
    <source>
        <dbReference type="ARBA" id="ARBA00022679"/>
    </source>
</evidence>
<dbReference type="AlphaFoldDB" id="A0A3A8GAY3"/>
<dbReference type="PROSITE" id="PS50887">
    <property type="entry name" value="GGDEF"/>
    <property type="match status" value="1"/>
</dbReference>
<dbReference type="GO" id="GO:0000166">
    <property type="term" value="F:nucleotide binding"/>
    <property type="evidence" value="ECO:0007669"/>
    <property type="project" value="UniProtKB-KW"/>
</dbReference>
<dbReference type="InterPro" id="IPR039435">
    <property type="entry name" value="DosC_GS"/>
</dbReference>
<keyword evidence="10" id="KW-0408">Iron</keyword>
<dbReference type="InterPro" id="IPR029787">
    <property type="entry name" value="Nucleotide_cyclase"/>
</dbReference>
<evidence type="ECO:0000256" key="2">
    <source>
        <dbReference type="ARBA" id="ARBA00001971"/>
    </source>
</evidence>
<keyword evidence="9" id="KW-0460">Magnesium</keyword>
<dbReference type="CDD" id="cd01949">
    <property type="entry name" value="GGDEF"/>
    <property type="match status" value="1"/>
</dbReference>
<evidence type="ECO:0000256" key="11">
    <source>
        <dbReference type="ARBA" id="ARBA00029839"/>
    </source>
</evidence>
<name>A0A3A8GAY3_9GAMM</name>
<dbReference type="PANTHER" id="PTHR45138:SF9">
    <property type="entry name" value="DIGUANYLATE CYCLASE DGCM-RELATED"/>
    <property type="match status" value="1"/>
</dbReference>
<evidence type="ECO:0000256" key="7">
    <source>
        <dbReference type="ARBA" id="ARBA00022723"/>
    </source>
</evidence>
<keyword evidence="5" id="KW-0349">Heme</keyword>
<dbReference type="PANTHER" id="PTHR45138">
    <property type="entry name" value="REGULATORY COMPONENTS OF SENSORY TRANSDUCTION SYSTEM"/>
    <property type="match status" value="1"/>
</dbReference>
<dbReference type="SMART" id="SM00267">
    <property type="entry name" value="GGDEF"/>
    <property type="match status" value="1"/>
</dbReference>
<evidence type="ECO:0000256" key="8">
    <source>
        <dbReference type="ARBA" id="ARBA00022741"/>
    </source>
</evidence>
<evidence type="ECO:0000256" key="4">
    <source>
        <dbReference type="ARBA" id="ARBA00015125"/>
    </source>
</evidence>
<gene>
    <name evidence="14" type="ORF">D7V64_00930</name>
</gene>
<evidence type="ECO:0000256" key="9">
    <source>
        <dbReference type="ARBA" id="ARBA00022842"/>
    </source>
</evidence>
<proteinExistence type="predicted"/>
<keyword evidence="7" id="KW-0479">Metal-binding</keyword>
<dbReference type="GO" id="GO:1902201">
    <property type="term" value="P:negative regulation of bacterial-type flagellum-dependent cell motility"/>
    <property type="evidence" value="ECO:0007669"/>
    <property type="project" value="TreeGrafter"/>
</dbReference>
<dbReference type="InterPro" id="IPR009050">
    <property type="entry name" value="Globin-like_sf"/>
</dbReference>
<sequence length="458" mass="52773">MPQNVSIQLSETWKSICDQYSALDHHLTVELITKNLDAFVAAFYKQMLLEPESAEYFSDNIIQKRLIDTLKAWLLETFNVALNGQYESAVLRQQKVGNVHARVGIPSWLIMRGVREIERTMFEYIASDNSTNYMNVVSYVVQLLGFSTEIMCRTYEDKTAKNHEVKHSYRLFSAMQDVAVHKDRQRGSLLDWENDLMFKIFSGQGKFYQQLFSKSEFGLWFIHKASYAFTGSEQVGLITKRIYEIDALTEECMLLEGREQLMLMVQKIRSINREIQHLVDQLFQVTEYIESGNDALTQLLNRRYLNTIVGREISYARKHRSALSLLALDADYFKTVNDRYGHAAGDMALKFIAETLQKFSKGSDYAFRIGGEEFLLLLVDSDLSRAKMVAENIRMCIEDTTLQTSVGEDFNFTVSIGCTQYDGHPDYQRFLDATDLALYSAKNRGRNCVYVTEVQKMA</sequence>
<dbReference type="GO" id="GO:0019825">
    <property type="term" value="F:oxygen binding"/>
    <property type="evidence" value="ECO:0007669"/>
    <property type="project" value="InterPro"/>
</dbReference>
<evidence type="ECO:0000256" key="5">
    <source>
        <dbReference type="ARBA" id="ARBA00022617"/>
    </source>
</evidence>
<comment type="cofactor">
    <cofactor evidence="2">
        <name>heme</name>
        <dbReference type="ChEBI" id="CHEBI:30413"/>
    </cofactor>
</comment>
<comment type="caution">
    <text evidence="14">The sequence shown here is derived from an EMBL/GenBank/DDBJ whole genome shotgun (WGS) entry which is preliminary data.</text>
</comment>
<evidence type="ECO:0000313" key="15">
    <source>
        <dbReference type="Proteomes" id="UP000281084"/>
    </source>
</evidence>
<dbReference type="SUPFAM" id="SSF55073">
    <property type="entry name" value="Nucleotide cyclase"/>
    <property type="match status" value="1"/>
</dbReference>
<dbReference type="GO" id="GO:0046872">
    <property type="term" value="F:metal ion binding"/>
    <property type="evidence" value="ECO:0007669"/>
    <property type="project" value="UniProtKB-KW"/>
</dbReference>
<organism evidence="14 15">
    <name type="scientific">Acinetobacter cumulans</name>
    <dbReference type="NCBI Taxonomy" id="2136182"/>
    <lineage>
        <taxon>Bacteria</taxon>
        <taxon>Pseudomonadati</taxon>
        <taxon>Pseudomonadota</taxon>
        <taxon>Gammaproteobacteria</taxon>
        <taxon>Moraxellales</taxon>
        <taxon>Moraxellaceae</taxon>
        <taxon>Acinetobacter</taxon>
    </lineage>
</organism>
<dbReference type="Gene3D" id="1.10.490.10">
    <property type="entry name" value="Globins"/>
    <property type="match status" value="1"/>
</dbReference>
<dbReference type="FunFam" id="3.30.70.270:FF:000001">
    <property type="entry name" value="Diguanylate cyclase domain protein"/>
    <property type="match status" value="1"/>
</dbReference>